<dbReference type="PROSITE" id="PS50978">
    <property type="entry name" value="NEAT"/>
    <property type="match status" value="7"/>
</dbReference>
<evidence type="ECO:0000256" key="1">
    <source>
        <dbReference type="ARBA" id="ARBA00004196"/>
    </source>
</evidence>
<feature type="domain" description="NEAT" evidence="6">
    <location>
        <begin position="413"/>
        <end position="531"/>
    </location>
</feature>
<feature type="compositionally biased region" description="Polar residues" evidence="3">
    <location>
        <begin position="229"/>
        <end position="256"/>
    </location>
</feature>
<keyword evidence="4" id="KW-1133">Transmembrane helix</keyword>
<keyword evidence="4" id="KW-0472">Membrane</keyword>
<organism evidence="7 8">
    <name type="scientific">Loigolactobacillus coryniformis subsp. torquens DSM 20004 = KCTC 3535</name>
    <dbReference type="NCBI Taxonomy" id="1423822"/>
    <lineage>
        <taxon>Bacteria</taxon>
        <taxon>Bacillati</taxon>
        <taxon>Bacillota</taxon>
        <taxon>Bacilli</taxon>
        <taxon>Lactobacillales</taxon>
        <taxon>Lactobacillaceae</taxon>
        <taxon>Loigolactobacillus</taxon>
    </lineage>
</organism>
<evidence type="ECO:0000313" key="7">
    <source>
        <dbReference type="EMBL" id="ATO44472.1"/>
    </source>
</evidence>
<dbReference type="SUPFAM" id="SSF158911">
    <property type="entry name" value="NEAT domain-like"/>
    <property type="match status" value="8"/>
</dbReference>
<feature type="compositionally biased region" description="Low complexity" evidence="3">
    <location>
        <begin position="257"/>
        <end position="275"/>
    </location>
</feature>
<feature type="chain" id="PRO_5013547806" description="NEAT domain-containing protein" evidence="5">
    <location>
        <begin position="34"/>
        <end position="1499"/>
    </location>
</feature>
<evidence type="ECO:0000313" key="8">
    <source>
        <dbReference type="Proteomes" id="UP000223559"/>
    </source>
</evidence>
<gene>
    <name evidence="7" type="ORF">LC20004_11420</name>
</gene>
<dbReference type="CDD" id="cd06920">
    <property type="entry name" value="NEAT"/>
    <property type="match status" value="7"/>
</dbReference>
<dbReference type="KEGG" id="lcy:LC20004_11420"/>
<feature type="region of interest" description="Disordered" evidence="3">
    <location>
        <begin position="534"/>
        <end position="597"/>
    </location>
</feature>
<feature type="transmembrane region" description="Helical" evidence="4">
    <location>
        <begin position="1469"/>
        <end position="1492"/>
    </location>
</feature>
<feature type="domain" description="NEAT" evidence="6">
    <location>
        <begin position="281"/>
        <end position="407"/>
    </location>
</feature>
<name>A0A2D1KR02_9LACO</name>
<feature type="domain" description="NEAT" evidence="6">
    <location>
        <begin position="1116"/>
        <end position="1238"/>
    </location>
</feature>
<keyword evidence="8" id="KW-1185">Reference proteome</keyword>
<feature type="domain" description="NEAT" evidence="6">
    <location>
        <begin position="932"/>
        <end position="1061"/>
    </location>
</feature>
<dbReference type="OrthoDB" id="2283365at2"/>
<dbReference type="InterPro" id="IPR006635">
    <property type="entry name" value="NEAT_dom"/>
</dbReference>
<protein>
    <recommendedName>
        <fullName evidence="6">NEAT domain-containing protein</fullName>
    </recommendedName>
</protein>
<feature type="region of interest" description="Disordered" evidence="3">
    <location>
        <begin position="166"/>
        <end position="278"/>
    </location>
</feature>
<dbReference type="RefSeq" id="WP_099235927.1">
    <property type="nucleotide sequence ID" value="NZ_CP017697.1"/>
</dbReference>
<dbReference type="GO" id="GO:0030313">
    <property type="term" value="C:cell envelope"/>
    <property type="evidence" value="ECO:0007669"/>
    <property type="project" value="UniProtKB-SubCell"/>
</dbReference>
<sequence>MKKHLLTYLSVSVLLLGAVAPSVSALAVTPVSAAEQTSATALDPNNLADGTYTIDAPVMKAGTNDPSTAQEYISKFATLVVKNQQLTLTLHVISDASIGEVRLSSNQQAAKVSDSGTTKDMTFNVSTLTAALSLDLDLNTPLGSIHETMDVKPDVATLKVVQLDQPATASSTTTVSKGVTSESSQATQSSVTSGATQASTASHSTADPATTTSSSRPVAAVSSRSAVPNESSVANQESASQPASTTVKQSNQSESKSATTEPTTQSTSNTATTTTFDPAHLVDGSYEVPMTVLKEKTDEASISAKFFAPTATVKVAGKQVTVTLHLTQNASTVTVFSLAGQAAKISNNDDTKADLTFNVDKNFDTAIIPATMTISVPAMGMVMNEKARVKFGQALYSATDPTTAPTKSATTTLQDGIYEAPIAILKADSSTELSMANAFFKPTAVVRIVDGKATVSLYLQKNANTVADFSLDGTAADFSNKTTDTATMSFTNIANYADTTVPATMTIQPMPSFSMKQQAQVKFGQLTAVKAGATTESSASASSESKASSASESKASNKVNSSSAKASSTTESSSSQPNTTDTTTETTDASKLPAFDPNKLTDGVYQTDVTILKDDGVTPSHSAGFFAKKAIITVANKKAKVTLHITQNASLVAAFALADQNATISNKTKDSVDLTFAINDKFANALVTATMSIAVPGMGKSMTETAKVKFGQALYVAPTITEQPSNNTDTGTTTTKPTQTTTVFDPAHLVDGTYEVPMAVLKEKTDEASVSASFFAPTATVKVAGKQVTVTLHLTKNASTVTAFSVANQDAKITNNDGTKADLTFTVDKNFDTTIMPAAVRISVPAMGMVMNEKARVKFGQALFAANSTDTESNTSSESAAKAASESKAKAESAAKAASESKAKAESAAKAASESKTKAASESVTKNDSSKLKDGTYEALITVLKAESSTELSTANAFFKPTATIRVVNGKTSVILYLQKNAATVAKFSLNNTVAEFSERTTNTATMTFANAANYANTTVPATMTIQPMPNFSMKQQAQKAQIKFGKLTAVKATDDANKASSNESEKTKAESESKSKAISESKARVESLAKAASESKAREKSESASNRSTFDLKNPQDGTYEIPFTLLKEKVNTKSIASAFFKPTATVKVANEKTTVTLHLIANASFVSNFILGGQEATVSNETPNSKDLTFTVDANFKADIVSASMYITATDEWEKARVKFGQALYAGPGKPDTQVGNEETGGATEQPFTGTNLINPTKTVQYIPYKVLDETRSKLSTANNYYTHTAKVVKDSSGYKVYLTVQAPTGYVKFQPLSVNYGGYSDFSHSTAGGNDIWTYAFHISNEQGLDQPIPATISMTVPIAGISNQQFEVWLSFGKAQGGGTNYLAAANAATTQGLPATTISLVQAANGNTILPAAGTSLTAISATQPTKAVKATKPAKTAANKTKKVAAATTITAAEQQKSAKLKVYPFMAEIAGFGAVALVIIGFAVYKRLHVGE</sequence>
<dbReference type="InterPro" id="IPR037250">
    <property type="entry name" value="NEAT_dom_sf"/>
</dbReference>
<evidence type="ECO:0000256" key="4">
    <source>
        <dbReference type="SAM" id="Phobius"/>
    </source>
</evidence>
<proteinExistence type="predicted"/>
<dbReference type="InterPro" id="IPR050972">
    <property type="entry name" value="SDr-like"/>
</dbReference>
<dbReference type="PANTHER" id="PTHR34403:SF8">
    <property type="entry name" value="TOL-PAL SYSTEM PROTEIN TOLA"/>
    <property type="match status" value="1"/>
</dbReference>
<feature type="region of interest" description="Disordered" evidence="3">
    <location>
        <begin position="1054"/>
        <end position="1115"/>
    </location>
</feature>
<feature type="compositionally biased region" description="Basic and acidic residues" evidence="3">
    <location>
        <begin position="1054"/>
        <end position="1103"/>
    </location>
</feature>
<dbReference type="Pfam" id="PF05031">
    <property type="entry name" value="NEAT"/>
    <property type="match status" value="7"/>
</dbReference>
<dbReference type="PANTHER" id="PTHR34403">
    <property type="entry name" value="TOL-PAL SYSTEM PROTEIN TOLA"/>
    <property type="match status" value="1"/>
</dbReference>
<dbReference type="Gene3D" id="2.60.40.1850">
    <property type="match status" value="8"/>
</dbReference>
<feature type="domain" description="NEAT" evidence="6">
    <location>
        <begin position="749"/>
        <end position="877"/>
    </location>
</feature>
<keyword evidence="4" id="KW-0812">Transmembrane</keyword>
<reference evidence="7 8" key="1">
    <citation type="submission" date="2016-10" db="EMBL/GenBank/DDBJ databases">
        <title>The whole genome sequencing and assembly of L. cotyniformis subsp. torquens DSM 20004 strain.</title>
        <authorList>
            <person name="Park M.-K."/>
            <person name="Lee Y.-J."/>
            <person name="Yi H."/>
            <person name="Bahn Y.-S."/>
            <person name="Kim J.F."/>
            <person name="Lee D.-W."/>
        </authorList>
    </citation>
    <scope>NUCLEOTIDE SEQUENCE [LARGE SCALE GENOMIC DNA]</scope>
    <source>
        <strain evidence="7 8">DSM 20004</strain>
    </source>
</reference>
<feature type="region of interest" description="Disordered" evidence="3">
    <location>
        <begin position="1231"/>
        <end position="1252"/>
    </location>
</feature>
<feature type="domain" description="NEAT" evidence="6">
    <location>
        <begin position="600"/>
        <end position="718"/>
    </location>
</feature>
<feature type="compositionally biased region" description="Low complexity" evidence="3">
    <location>
        <begin position="167"/>
        <end position="228"/>
    </location>
</feature>
<accession>A0A2D1KR02</accession>
<keyword evidence="2 5" id="KW-0732">Signal</keyword>
<feature type="domain" description="NEAT" evidence="6">
    <location>
        <begin position="47"/>
        <end position="171"/>
    </location>
</feature>
<dbReference type="Proteomes" id="UP000223559">
    <property type="component" value="Chromosome"/>
</dbReference>
<feature type="compositionally biased region" description="Low complexity" evidence="3">
    <location>
        <begin position="534"/>
        <end position="587"/>
    </location>
</feature>
<comment type="subcellular location">
    <subcellularLocation>
        <location evidence="1">Cell envelope</location>
    </subcellularLocation>
</comment>
<feature type="region of interest" description="Disordered" evidence="3">
    <location>
        <begin position="911"/>
        <end position="930"/>
    </location>
</feature>
<evidence type="ECO:0000256" key="5">
    <source>
        <dbReference type="SAM" id="SignalP"/>
    </source>
</evidence>
<dbReference type="EMBL" id="CP017697">
    <property type="protein sequence ID" value="ATO44472.1"/>
    <property type="molecule type" value="Genomic_DNA"/>
</dbReference>
<feature type="signal peptide" evidence="5">
    <location>
        <begin position="1"/>
        <end position="33"/>
    </location>
</feature>
<evidence type="ECO:0000259" key="6">
    <source>
        <dbReference type="PROSITE" id="PS50978"/>
    </source>
</evidence>
<dbReference type="SMART" id="SM00725">
    <property type="entry name" value="NEAT"/>
    <property type="match status" value="6"/>
</dbReference>
<evidence type="ECO:0000256" key="3">
    <source>
        <dbReference type="SAM" id="MobiDB-lite"/>
    </source>
</evidence>
<evidence type="ECO:0000256" key="2">
    <source>
        <dbReference type="ARBA" id="ARBA00022729"/>
    </source>
</evidence>